<dbReference type="Pfam" id="PF05183">
    <property type="entry name" value="RdRP"/>
    <property type="match status" value="1"/>
</dbReference>
<dbReference type="EMBL" id="UZAU01000674">
    <property type="status" value="NOT_ANNOTATED_CDS"/>
    <property type="molecule type" value="Genomic_DNA"/>
</dbReference>
<evidence type="ECO:0000256" key="2">
    <source>
        <dbReference type="ARBA" id="ARBA00022484"/>
    </source>
</evidence>
<feature type="domain" description="RDR1/2-like PH-like" evidence="10">
    <location>
        <begin position="97"/>
        <end position="241"/>
    </location>
</feature>
<evidence type="ECO:0000259" key="11">
    <source>
        <dbReference type="Pfam" id="PF26250"/>
    </source>
</evidence>
<feature type="domain" description="RDRP helical" evidence="12">
    <location>
        <begin position="260"/>
        <end position="342"/>
    </location>
</feature>
<evidence type="ECO:0000256" key="1">
    <source>
        <dbReference type="ARBA" id="ARBA00005762"/>
    </source>
</evidence>
<evidence type="ECO:0000259" key="13">
    <source>
        <dbReference type="Pfam" id="PF26253"/>
    </source>
</evidence>
<feature type="domain" description="RDRP core" evidence="9">
    <location>
        <begin position="366"/>
        <end position="927"/>
    </location>
</feature>
<dbReference type="EnsemblPlants" id="evm.model.07.1692">
    <property type="protein sequence ID" value="cds.evm.model.07.1692"/>
    <property type="gene ID" value="evm.TU.07.1692"/>
</dbReference>
<dbReference type="InterPro" id="IPR007855">
    <property type="entry name" value="RDRP"/>
</dbReference>
<dbReference type="InterPro" id="IPR057596">
    <property type="entry name" value="RDRP_core"/>
</dbReference>
<dbReference type="AlphaFoldDB" id="A0A803Q3K8"/>
<dbReference type="GO" id="GO:0003723">
    <property type="term" value="F:RNA binding"/>
    <property type="evidence" value="ECO:0007669"/>
    <property type="project" value="UniProtKB-KW"/>
</dbReference>
<dbReference type="PANTHER" id="PTHR23079">
    <property type="entry name" value="RNA-DEPENDENT RNA POLYMERASE"/>
    <property type="match status" value="1"/>
</dbReference>
<comment type="catalytic activity">
    <reaction evidence="7 8">
        <text>RNA(n) + a ribonucleoside 5'-triphosphate = RNA(n+1) + diphosphate</text>
        <dbReference type="Rhea" id="RHEA:21248"/>
        <dbReference type="Rhea" id="RHEA-COMP:14527"/>
        <dbReference type="Rhea" id="RHEA-COMP:17342"/>
        <dbReference type="ChEBI" id="CHEBI:33019"/>
        <dbReference type="ChEBI" id="CHEBI:61557"/>
        <dbReference type="ChEBI" id="CHEBI:140395"/>
        <dbReference type="EC" id="2.7.7.48"/>
    </reaction>
</comment>
<accession>A0A803Q3K8</accession>
<keyword evidence="3 8" id="KW-0808">Transferase</keyword>
<keyword evidence="4 8" id="KW-0548">Nucleotidyltransferase</keyword>
<dbReference type="Pfam" id="PF26252">
    <property type="entry name" value="RdRP_helical"/>
    <property type="match status" value="1"/>
</dbReference>
<dbReference type="InterPro" id="IPR058763">
    <property type="entry name" value="RRM_RDR1/2-like"/>
</dbReference>
<dbReference type="GO" id="GO:0030422">
    <property type="term" value="P:siRNA processing"/>
    <property type="evidence" value="ECO:0007669"/>
    <property type="project" value="TreeGrafter"/>
</dbReference>
<dbReference type="InterPro" id="IPR058752">
    <property type="entry name" value="RDRP_C_head"/>
</dbReference>
<feature type="domain" description="RDR1/2-like RRM" evidence="11">
    <location>
        <begin position="16"/>
        <end position="83"/>
    </location>
</feature>
<evidence type="ECO:0000256" key="3">
    <source>
        <dbReference type="ARBA" id="ARBA00022679"/>
    </source>
</evidence>
<dbReference type="Proteomes" id="UP000596661">
    <property type="component" value="Chromosome 7"/>
</dbReference>
<dbReference type="EC" id="2.7.7.48" evidence="8"/>
<dbReference type="OMA" id="AMSPACI"/>
<evidence type="ECO:0000256" key="5">
    <source>
        <dbReference type="ARBA" id="ARBA00022884"/>
    </source>
</evidence>
<dbReference type="InterPro" id="IPR058751">
    <property type="entry name" value="RDRP_helical"/>
</dbReference>
<evidence type="ECO:0000259" key="10">
    <source>
        <dbReference type="Pfam" id="PF24823"/>
    </source>
</evidence>
<evidence type="ECO:0000259" key="9">
    <source>
        <dbReference type="Pfam" id="PF05183"/>
    </source>
</evidence>
<feature type="domain" description="RDRP C-terminal head" evidence="13">
    <location>
        <begin position="949"/>
        <end position="1094"/>
    </location>
</feature>
<keyword evidence="6 8" id="KW-0943">RNA-mediated gene silencing</keyword>
<evidence type="ECO:0000256" key="6">
    <source>
        <dbReference type="ARBA" id="ARBA00023158"/>
    </source>
</evidence>
<dbReference type="Pfam" id="PF26250">
    <property type="entry name" value="RRM_RdRP1_2"/>
    <property type="match status" value="1"/>
</dbReference>
<keyword evidence="5 8" id="KW-0694">RNA-binding</keyword>
<evidence type="ECO:0000313" key="14">
    <source>
        <dbReference type="EnsemblPlants" id="cds.evm.model.07.1692"/>
    </source>
</evidence>
<name>A0A803Q3K8_CANSA</name>
<comment type="similarity">
    <text evidence="1 8">Belongs to the RdRP family.</text>
</comment>
<organism evidence="14 15">
    <name type="scientific">Cannabis sativa</name>
    <name type="common">Hemp</name>
    <name type="synonym">Marijuana</name>
    <dbReference type="NCBI Taxonomy" id="3483"/>
    <lineage>
        <taxon>Eukaryota</taxon>
        <taxon>Viridiplantae</taxon>
        <taxon>Streptophyta</taxon>
        <taxon>Embryophyta</taxon>
        <taxon>Tracheophyta</taxon>
        <taxon>Spermatophyta</taxon>
        <taxon>Magnoliopsida</taxon>
        <taxon>eudicotyledons</taxon>
        <taxon>Gunneridae</taxon>
        <taxon>Pentapetalae</taxon>
        <taxon>rosids</taxon>
        <taxon>fabids</taxon>
        <taxon>Rosales</taxon>
        <taxon>Cannabaceae</taxon>
        <taxon>Cannabis</taxon>
    </lineage>
</organism>
<reference evidence="14" key="2">
    <citation type="submission" date="2021-03" db="UniProtKB">
        <authorList>
            <consortium name="EnsemblPlants"/>
        </authorList>
    </citation>
    <scope>IDENTIFICATION</scope>
</reference>
<dbReference type="Gramene" id="evm.model.07.1692">
    <property type="protein sequence ID" value="cds.evm.model.07.1692"/>
    <property type="gene ID" value="evm.TU.07.1692"/>
</dbReference>
<dbReference type="InterPro" id="IPR057590">
    <property type="entry name" value="PH_RDR1/2-like"/>
</dbReference>
<reference evidence="14" key="1">
    <citation type="submission" date="2018-11" db="EMBL/GenBank/DDBJ databases">
        <authorList>
            <person name="Grassa J C."/>
        </authorList>
    </citation>
    <scope>NUCLEOTIDE SEQUENCE [LARGE SCALE GENOMIC DNA]</scope>
</reference>
<keyword evidence="2 8" id="KW-0696">RNA-directed RNA polymerase</keyword>
<evidence type="ECO:0000256" key="7">
    <source>
        <dbReference type="ARBA" id="ARBA00048744"/>
    </source>
</evidence>
<dbReference type="Pfam" id="PF24823">
    <property type="entry name" value="PH_RDR2"/>
    <property type="match status" value="1"/>
</dbReference>
<evidence type="ECO:0000256" key="4">
    <source>
        <dbReference type="ARBA" id="ARBA00022695"/>
    </source>
</evidence>
<dbReference type="GO" id="GO:0003968">
    <property type="term" value="F:RNA-directed RNA polymerase activity"/>
    <property type="evidence" value="ECO:0007669"/>
    <property type="project" value="UniProtKB-KW"/>
</dbReference>
<dbReference type="OrthoDB" id="6513042at2759"/>
<comment type="function">
    <text evidence="8">Probably involved in the RNA silencing pathway and required for the generation of small interfering RNAs (siRNAs).</text>
</comment>
<dbReference type="PANTHER" id="PTHR23079:SF1">
    <property type="entry name" value="RNA-DEPENDENT RNA POLYMERASE 1"/>
    <property type="match status" value="1"/>
</dbReference>
<evidence type="ECO:0000313" key="15">
    <source>
        <dbReference type="Proteomes" id="UP000596661"/>
    </source>
</evidence>
<dbReference type="GO" id="GO:0031380">
    <property type="term" value="C:nuclear RNA-directed RNA polymerase complex"/>
    <property type="evidence" value="ECO:0007669"/>
    <property type="project" value="TreeGrafter"/>
</dbReference>
<evidence type="ECO:0000256" key="8">
    <source>
        <dbReference type="RuleBase" id="RU363098"/>
    </source>
</evidence>
<protein>
    <recommendedName>
        <fullName evidence="8">RNA-dependent RNA polymerase</fullName>
        <ecNumber evidence="8">2.7.7.48</ecNumber>
    </recommendedName>
</protein>
<proteinExistence type="inferred from homology"/>
<dbReference type="Pfam" id="PF26253">
    <property type="entry name" value="RdRP_head"/>
    <property type="match status" value="1"/>
</dbReference>
<sequence length="1116" mass="128145">MGKTIIQLYGFTSIELPEKVKSFVEEHTGEGTVCDVEIAKYMKKARSHAKVQFNNSKSAQTILSMAEDRQLWYEDSYIQARELVKNTKPKSMDDITLLFGCLVSKNKFSYLWNQNNVRVEFGLGLRKLEFYFNYGCVEYKLVLSYENIWQIELHRCSGQSTMFLVLQLLGAPKIYKKELSVKNNNFNKGVPNRSYWIRDVDFTPSCCIGQSSALCLEIPSRFRLPNLREGFVYYKENETTFSVEKGEPFSTFSSSDYLVPIVKPPQGINLPYKILFKINSLVQHGCLPGEILDEKFYKLVDPSRNIIPAGYIESALDRLYQLKDCCYDPLRWLASQYMNYSKTGQLFKMPNIALDDGLVYVHRVQVTPSKVYFCGPEMSLSNRVLRNYPNDVENFLRVSFVDEDLEKMRSKDLSTRAKSGYKGKHTRVYDRILSVLRDGITIGEKRFEFLGFSTSQLDDNSTWMFAAREGLNAEDIRRWMGDFSGIRNVAKYAARLGQSFGSSRETYVVEKHEVELIPDIEVETDGNKYCFSDGIGKISKEFADQVAKKCGLNMFTPSAFQIRYGGFKGVVAVDPKSSTKLSLRDSMSKYKSENKKLDVLAWSKYQPCYLNRQVITLLSTLGVKDHVFKKMQEKAIERLDSILIDPIRAQHELQLLFPTEIGNILKEMLICGYKPNEEPFLSMMLQTFHAWKLLEIRTKTKIYIPNGRNMMGCLDETGTLEYGQVFVQCSNRESPGTFLVEREVVVAKNPCLHPGDVRVLRAVDVPELHHMVDCVVFPQKGMRPHTDECSGSDLDGDQYFVCWESELIPPQQHEAMNYTSAPIIQLDHDVTVEEVQEHFVDYIINYNLGIISNAHTVFADKESRKAKSKKCIELAKLFSTAVDFQKTGVPAKLPGHLRVKSYPDFMEKPDKKMYKSKRVIGKLFRQVKEAEEHSNSIKAFTREVARQCYDPDMEVDGFKRYIDDALNLKTQYDYKLGSLMEYYGIKTEAEILSGNVLSKSRHFNKKRDLESANYAVKALIKEARSWFNKNTASDSDNVGDDLSAKASAWYFVTYHPSLWGSCNEDDMTREHFLSFAWCVFDKLVVIKRDKASLRSTLNSPSLLSQFISEFDLDEEI</sequence>
<keyword evidence="15" id="KW-1185">Reference proteome</keyword>
<evidence type="ECO:0000259" key="12">
    <source>
        <dbReference type="Pfam" id="PF26252"/>
    </source>
</evidence>